<comment type="caution">
    <text evidence="11">The sequence shown here is derived from an EMBL/GenBank/DDBJ whole genome shotgun (WGS) entry which is preliminary data.</text>
</comment>
<dbReference type="Proteomes" id="UP000824099">
    <property type="component" value="Unassembled WGS sequence"/>
</dbReference>
<evidence type="ECO:0000256" key="9">
    <source>
        <dbReference type="ARBA" id="ARBA00031636"/>
    </source>
</evidence>
<dbReference type="InterPro" id="IPR002528">
    <property type="entry name" value="MATE_fam"/>
</dbReference>
<evidence type="ECO:0000256" key="5">
    <source>
        <dbReference type="ARBA" id="ARBA00022448"/>
    </source>
</evidence>
<dbReference type="InterPro" id="IPR044644">
    <property type="entry name" value="DinF-like"/>
</dbReference>
<dbReference type="PANTHER" id="PTHR43298:SF2">
    <property type="entry name" value="FMN_FAD EXPORTER YEEO-RELATED"/>
    <property type="match status" value="1"/>
</dbReference>
<dbReference type="EMBL" id="DVNI01000041">
    <property type="protein sequence ID" value="HIU64004.1"/>
    <property type="molecule type" value="Genomic_DNA"/>
</dbReference>
<evidence type="ECO:0000256" key="3">
    <source>
        <dbReference type="ARBA" id="ARBA00010199"/>
    </source>
</evidence>
<evidence type="ECO:0000256" key="2">
    <source>
        <dbReference type="ARBA" id="ARBA00004141"/>
    </source>
</evidence>
<feature type="transmembrane region" description="Helical" evidence="10">
    <location>
        <begin position="381"/>
        <end position="401"/>
    </location>
</feature>
<dbReference type="CDD" id="cd13136">
    <property type="entry name" value="MATE_DinF_like"/>
    <property type="match status" value="1"/>
</dbReference>
<comment type="subcellular location">
    <subcellularLocation>
        <location evidence="2">Membrane</location>
        <topology evidence="2">Multi-pass membrane protein</topology>
    </subcellularLocation>
</comment>
<evidence type="ECO:0000313" key="12">
    <source>
        <dbReference type="Proteomes" id="UP000824099"/>
    </source>
</evidence>
<feature type="transmembrane region" description="Helical" evidence="10">
    <location>
        <begin position="229"/>
        <end position="251"/>
    </location>
</feature>
<reference evidence="11" key="1">
    <citation type="submission" date="2020-10" db="EMBL/GenBank/DDBJ databases">
        <authorList>
            <person name="Gilroy R."/>
        </authorList>
    </citation>
    <scope>NUCLEOTIDE SEQUENCE</scope>
    <source>
        <strain evidence="11">CHK160-1198</strain>
    </source>
</reference>
<evidence type="ECO:0000256" key="8">
    <source>
        <dbReference type="ARBA" id="ARBA00023136"/>
    </source>
</evidence>
<dbReference type="GO" id="GO:0042910">
    <property type="term" value="F:xenobiotic transmembrane transporter activity"/>
    <property type="evidence" value="ECO:0007669"/>
    <property type="project" value="InterPro"/>
</dbReference>
<feature type="transmembrane region" description="Helical" evidence="10">
    <location>
        <begin position="38"/>
        <end position="60"/>
    </location>
</feature>
<dbReference type="GO" id="GO:0005886">
    <property type="term" value="C:plasma membrane"/>
    <property type="evidence" value="ECO:0007669"/>
    <property type="project" value="TreeGrafter"/>
</dbReference>
<evidence type="ECO:0000256" key="7">
    <source>
        <dbReference type="ARBA" id="ARBA00022989"/>
    </source>
</evidence>
<evidence type="ECO:0000256" key="1">
    <source>
        <dbReference type="ARBA" id="ARBA00003408"/>
    </source>
</evidence>
<dbReference type="NCBIfam" id="TIGR00797">
    <property type="entry name" value="matE"/>
    <property type="match status" value="1"/>
</dbReference>
<gene>
    <name evidence="11" type="ORF">IAB06_03040</name>
</gene>
<accession>A0A9D1MPZ7</accession>
<feature type="transmembrane region" description="Helical" evidence="10">
    <location>
        <begin position="80"/>
        <end position="106"/>
    </location>
</feature>
<feature type="transmembrane region" description="Helical" evidence="10">
    <location>
        <begin position="348"/>
        <end position="369"/>
    </location>
</feature>
<name>A0A9D1MPZ7_9FIRM</name>
<comment type="function">
    <text evidence="1">Multidrug efflux pump.</text>
</comment>
<keyword evidence="8 10" id="KW-0472">Membrane</keyword>
<evidence type="ECO:0000313" key="11">
    <source>
        <dbReference type="EMBL" id="HIU64004.1"/>
    </source>
</evidence>
<organism evidence="11 12">
    <name type="scientific">Candidatus Avacidaminococcus intestinavium</name>
    <dbReference type="NCBI Taxonomy" id="2840684"/>
    <lineage>
        <taxon>Bacteria</taxon>
        <taxon>Bacillati</taxon>
        <taxon>Bacillota</taxon>
        <taxon>Negativicutes</taxon>
        <taxon>Acidaminococcales</taxon>
        <taxon>Acidaminococcaceae</taxon>
        <taxon>Acidaminococcaceae incertae sedis</taxon>
        <taxon>Candidatus Avacidaminococcus</taxon>
    </lineage>
</organism>
<feature type="transmembrane region" description="Helical" evidence="10">
    <location>
        <begin position="188"/>
        <end position="208"/>
    </location>
</feature>
<evidence type="ECO:0000256" key="6">
    <source>
        <dbReference type="ARBA" id="ARBA00022692"/>
    </source>
</evidence>
<dbReference type="AlphaFoldDB" id="A0A9D1MPZ7"/>
<feature type="transmembrane region" description="Helical" evidence="10">
    <location>
        <begin position="126"/>
        <end position="149"/>
    </location>
</feature>
<dbReference type="PANTHER" id="PTHR43298">
    <property type="entry name" value="MULTIDRUG RESISTANCE PROTEIN NORM-RELATED"/>
    <property type="match status" value="1"/>
</dbReference>
<feature type="transmembrane region" description="Helical" evidence="10">
    <location>
        <begin position="161"/>
        <end position="182"/>
    </location>
</feature>
<dbReference type="InterPro" id="IPR050222">
    <property type="entry name" value="MATE_MdtK"/>
</dbReference>
<keyword evidence="7 10" id="KW-1133">Transmembrane helix</keyword>
<comment type="similarity">
    <text evidence="3">Belongs to the multi antimicrobial extrusion (MATE) (TC 2.A.66.1) family.</text>
</comment>
<reference evidence="11" key="2">
    <citation type="journal article" date="2021" name="PeerJ">
        <title>Extensive microbial diversity within the chicken gut microbiome revealed by metagenomics and culture.</title>
        <authorList>
            <person name="Gilroy R."/>
            <person name="Ravi A."/>
            <person name="Getino M."/>
            <person name="Pursley I."/>
            <person name="Horton D.L."/>
            <person name="Alikhan N.F."/>
            <person name="Baker D."/>
            <person name="Gharbi K."/>
            <person name="Hall N."/>
            <person name="Watson M."/>
            <person name="Adriaenssens E.M."/>
            <person name="Foster-Nyarko E."/>
            <person name="Jarju S."/>
            <person name="Secka A."/>
            <person name="Antonio M."/>
            <person name="Oren A."/>
            <person name="Chaudhuri R.R."/>
            <person name="La Ragione R."/>
            <person name="Hildebrand F."/>
            <person name="Pallen M.J."/>
        </authorList>
    </citation>
    <scope>NUCLEOTIDE SEQUENCE</scope>
    <source>
        <strain evidence="11">CHK160-1198</strain>
    </source>
</reference>
<proteinExistence type="inferred from homology"/>
<feature type="transmembrane region" description="Helical" evidence="10">
    <location>
        <begin position="7"/>
        <end position="26"/>
    </location>
</feature>
<feature type="transmembrane region" description="Helical" evidence="10">
    <location>
        <begin position="310"/>
        <end position="327"/>
    </location>
</feature>
<dbReference type="GO" id="GO:0015297">
    <property type="term" value="F:antiporter activity"/>
    <property type="evidence" value="ECO:0007669"/>
    <property type="project" value="InterPro"/>
</dbReference>
<dbReference type="Pfam" id="PF01554">
    <property type="entry name" value="MatE"/>
    <property type="match status" value="2"/>
</dbReference>
<protein>
    <recommendedName>
        <fullName evidence="4">Probable multidrug resistance protein NorM</fullName>
    </recommendedName>
    <alternativeName>
        <fullName evidence="9">Multidrug-efflux transporter</fullName>
    </alternativeName>
</protein>
<evidence type="ECO:0000256" key="4">
    <source>
        <dbReference type="ARBA" id="ARBA00020268"/>
    </source>
</evidence>
<evidence type="ECO:0000256" key="10">
    <source>
        <dbReference type="SAM" id="Phobius"/>
    </source>
</evidence>
<keyword evidence="6 10" id="KW-0812">Transmembrane</keyword>
<sequence length="439" mass="49222">MTQTEYLKLSLGFLLTMITTPLLGLVDTAMMGHLDDPAYIGGVAVGALVFSTLYWLFGFLRVSTIAFTAQALGNGCKEELVWAVLRPIAISLVVSGVFVIFQIPILESFLFFIKPEEHVALLARQYFYVLIWGAPFVLVSYVCTGWLMGLTKLRVTLIMQIFINAFNLLLTFLFVMVFKWGVYGVASATLIAQIVLCLVSVWAVWHYGEIDLKHITMRNLFDKSAFRKIMIINGDLMVRTICLLIMTNLFTATGAKLGTEMLAANAILFQLQYLIGNFIDGFANASSVVSGQALGKKDIALYKTGIKLSIRWAVIMIVVLTVFYLLFDKNIIRLFTKMDNVIALADRYSFWMAIYPLSYAFNTVFYGILNGVTWSDPVRNSTVAALGCFLFGIWFLVPLWGNDGLWASFTLFNCCRSLYLSYVIHTAGDRPFEVVTSIH</sequence>
<keyword evidence="5" id="KW-0813">Transport</keyword>